<dbReference type="AlphaFoldDB" id="A0A8X6XVZ2"/>
<gene>
    <name evidence="2" type="ORF">TNIN_352441</name>
</gene>
<comment type="caution">
    <text evidence="2">The sequence shown here is derived from an EMBL/GenBank/DDBJ whole genome shotgun (WGS) entry which is preliminary data.</text>
</comment>
<accession>A0A8X6XVZ2</accession>
<dbReference type="Proteomes" id="UP000886998">
    <property type="component" value="Unassembled WGS sequence"/>
</dbReference>
<proteinExistence type="predicted"/>
<evidence type="ECO:0000313" key="3">
    <source>
        <dbReference type="Proteomes" id="UP000886998"/>
    </source>
</evidence>
<protein>
    <submittedName>
        <fullName evidence="2">Uncharacterized protein</fullName>
    </submittedName>
</protein>
<name>A0A8X6XVZ2_9ARAC</name>
<dbReference type="EMBL" id="BMAV01012133">
    <property type="protein sequence ID" value="GFY58511.1"/>
    <property type="molecule type" value="Genomic_DNA"/>
</dbReference>
<keyword evidence="1" id="KW-0472">Membrane</keyword>
<evidence type="ECO:0000256" key="1">
    <source>
        <dbReference type="SAM" id="Phobius"/>
    </source>
</evidence>
<feature type="transmembrane region" description="Helical" evidence="1">
    <location>
        <begin position="100"/>
        <end position="124"/>
    </location>
</feature>
<keyword evidence="1" id="KW-1133">Transmembrane helix</keyword>
<evidence type="ECO:0000313" key="2">
    <source>
        <dbReference type="EMBL" id="GFY58511.1"/>
    </source>
</evidence>
<keyword evidence="3" id="KW-1185">Reference proteome</keyword>
<organism evidence="2 3">
    <name type="scientific">Trichonephila inaurata madagascariensis</name>
    <dbReference type="NCBI Taxonomy" id="2747483"/>
    <lineage>
        <taxon>Eukaryota</taxon>
        <taxon>Metazoa</taxon>
        <taxon>Ecdysozoa</taxon>
        <taxon>Arthropoda</taxon>
        <taxon>Chelicerata</taxon>
        <taxon>Arachnida</taxon>
        <taxon>Araneae</taxon>
        <taxon>Araneomorphae</taxon>
        <taxon>Entelegynae</taxon>
        <taxon>Araneoidea</taxon>
        <taxon>Nephilidae</taxon>
        <taxon>Trichonephila</taxon>
        <taxon>Trichonephila inaurata</taxon>
    </lineage>
</organism>
<sequence length="132" mass="15532">MFHRCEVQTEEYLVSLQTILLTLEERAFVSLELGLSLARSLAFGVDFGHLYPRRGRNLPPHVFTLTRRNLLIYSGPFQQFYRSLHSRLAFVRRQKKKKELIALLIEICLSGWKLFCELLTISLIRRHSQKKS</sequence>
<reference evidence="2" key="1">
    <citation type="submission" date="2020-08" db="EMBL/GenBank/DDBJ databases">
        <title>Multicomponent nature underlies the extraordinary mechanical properties of spider dragline silk.</title>
        <authorList>
            <person name="Kono N."/>
            <person name="Nakamura H."/>
            <person name="Mori M."/>
            <person name="Yoshida Y."/>
            <person name="Ohtoshi R."/>
            <person name="Malay A.D."/>
            <person name="Moran D.A.P."/>
            <person name="Tomita M."/>
            <person name="Numata K."/>
            <person name="Arakawa K."/>
        </authorList>
    </citation>
    <scope>NUCLEOTIDE SEQUENCE</scope>
</reference>
<keyword evidence="1" id="KW-0812">Transmembrane</keyword>